<dbReference type="GO" id="GO:0003735">
    <property type="term" value="F:structural constituent of ribosome"/>
    <property type="evidence" value="ECO:0007669"/>
    <property type="project" value="UniProtKB-UniRule"/>
</dbReference>
<feature type="domain" description="KH type-2" evidence="9">
    <location>
        <begin position="16"/>
        <end position="85"/>
    </location>
</feature>
<dbReference type="InterPro" id="IPR004087">
    <property type="entry name" value="KH_dom"/>
</dbReference>
<dbReference type="PANTHER" id="PTHR11760">
    <property type="entry name" value="30S/40S RIBOSOMAL PROTEIN S3"/>
    <property type="match status" value="1"/>
</dbReference>
<feature type="region of interest" description="Disordered" evidence="8">
    <location>
        <begin position="209"/>
        <end position="273"/>
    </location>
</feature>
<evidence type="ECO:0000256" key="4">
    <source>
        <dbReference type="ARBA" id="ARBA00022980"/>
    </source>
</evidence>
<reference evidence="10" key="1">
    <citation type="submission" date="2019-03" db="EMBL/GenBank/DDBJ databases">
        <title>Lake Tanganyika Metagenome-Assembled Genomes (MAGs).</title>
        <authorList>
            <person name="Tran P."/>
        </authorList>
    </citation>
    <scope>NUCLEOTIDE SEQUENCE</scope>
    <source>
        <strain evidence="10">M_DeepCast_50m_m2_156</strain>
    </source>
</reference>
<dbReference type="AlphaFoldDB" id="A0A8T4C6N0"/>
<keyword evidence="4 10" id="KW-0689">Ribosomal protein</keyword>
<dbReference type="InterPro" id="IPR009019">
    <property type="entry name" value="KH_sf_prok-type"/>
</dbReference>
<dbReference type="InterPro" id="IPR057258">
    <property type="entry name" value="Ribosomal_uS3"/>
</dbReference>
<dbReference type="NCBIfam" id="NF003219">
    <property type="entry name" value="PRK04191.1"/>
    <property type="match status" value="1"/>
</dbReference>
<dbReference type="SMART" id="SM00322">
    <property type="entry name" value="KH"/>
    <property type="match status" value="1"/>
</dbReference>
<dbReference type="GO" id="GO:0006412">
    <property type="term" value="P:translation"/>
    <property type="evidence" value="ECO:0007669"/>
    <property type="project" value="UniProtKB-UniRule"/>
</dbReference>
<keyword evidence="3 7" id="KW-0694">RNA-binding</keyword>
<name>A0A8T4C6N0_9ARCH</name>
<comment type="caution">
    <text evidence="10">The sequence shown here is derived from an EMBL/GenBank/DDBJ whole genome shotgun (WGS) entry which is preliminary data.</text>
</comment>
<dbReference type="EMBL" id="VGJJ01000002">
    <property type="protein sequence ID" value="MBM3281834.1"/>
    <property type="molecule type" value="Genomic_DNA"/>
</dbReference>
<evidence type="ECO:0000256" key="1">
    <source>
        <dbReference type="ARBA" id="ARBA00010761"/>
    </source>
</evidence>
<evidence type="ECO:0000313" key="11">
    <source>
        <dbReference type="Proteomes" id="UP000774699"/>
    </source>
</evidence>
<dbReference type="Gene3D" id="3.30.300.20">
    <property type="match status" value="1"/>
</dbReference>
<dbReference type="PROSITE" id="PS50084">
    <property type="entry name" value="KH_TYPE_1"/>
    <property type="match status" value="1"/>
</dbReference>
<dbReference type="Pfam" id="PF00189">
    <property type="entry name" value="Ribosomal_S3_C"/>
    <property type="match status" value="1"/>
</dbReference>
<dbReference type="InterPro" id="IPR036419">
    <property type="entry name" value="Ribosomal_S3_C_sf"/>
</dbReference>
<accession>A0A8T4C6N0</accession>
<keyword evidence="2" id="KW-0699">rRNA-binding</keyword>
<dbReference type="CDD" id="cd02411">
    <property type="entry name" value="KH-II_30S_S3_arch"/>
    <property type="match status" value="1"/>
</dbReference>
<comment type="similarity">
    <text evidence="1">Belongs to the universal ribosomal protein uS3 family.</text>
</comment>
<evidence type="ECO:0000313" key="10">
    <source>
        <dbReference type="EMBL" id="MBM3281834.1"/>
    </source>
</evidence>
<feature type="compositionally biased region" description="Basic and acidic residues" evidence="8">
    <location>
        <begin position="233"/>
        <end position="259"/>
    </location>
</feature>
<dbReference type="PANTHER" id="PTHR11760:SF32">
    <property type="entry name" value="SMALL RIBOSOMAL SUBUNIT PROTEIN US3"/>
    <property type="match status" value="1"/>
</dbReference>
<evidence type="ECO:0000256" key="3">
    <source>
        <dbReference type="ARBA" id="ARBA00022884"/>
    </source>
</evidence>
<dbReference type="SUPFAM" id="SSF54814">
    <property type="entry name" value="Prokaryotic type KH domain (KH-domain type II)"/>
    <property type="match status" value="1"/>
</dbReference>
<evidence type="ECO:0000256" key="6">
    <source>
        <dbReference type="NCBIfam" id="TIGR01008"/>
    </source>
</evidence>
<organism evidence="10 11">
    <name type="scientific">Candidatus Iainarchaeum sp</name>
    <dbReference type="NCBI Taxonomy" id="3101447"/>
    <lineage>
        <taxon>Archaea</taxon>
        <taxon>Candidatus Iainarchaeota</taxon>
        <taxon>Candidatus Iainarchaeia</taxon>
        <taxon>Candidatus Iainarchaeales</taxon>
        <taxon>Candidatus Iainarchaeaceae</taxon>
        <taxon>Candidatus Iainarchaeum</taxon>
    </lineage>
</organism>
<dbReference type="NCBIfam" id="TIGR01008">
    <property type="entry name" value="uS3_euk_arch"/>
    <property type="match status" value="1"/>
</dbReference>
<dbReference type="Proteomes" id="UP000774699">
    <property type="component" value="Unassembled WGS sequence"/>
</dbReference>
<evidence type="ECO:0000256" key="2">
    <source>
        <dbReference type="ARBA" id="ARBA00022730"/>
    </source>
</evidence>
<dbReference type="GO" id="GO:0019843">
    <property type="term" value="F:rRNA binding"/>
    <property type="evidence" value="ECO:0007669"/>
    <property type="project" value="UniProtKB-KW"/>
</dbReference>
<dbReference type="GO" id="GO:0022627">
    <property type="term" value="C:cytosolic small ribosomal subunit"/>
    <property type="evidence" value="ECO:0007669"/>
    <property type="project" value="UniProtKB-UniRule"/>
</dbReference>
<dbReference type="Pfam" id="PF07650">
    <property type="entry name" value="KH_2"/>
    <property type="match status" value="1"/>
</dbReference>
<dbReference type="InterPro" id="IPR001351">
    <property type="entry name" value="Ribosomal_uS3_C"/>
</dbReference>
<dbReference type="PROSITE" id="PS50823">
    <property type="entry name" value="KH_TYPE_2"/>
    <property type="match status" value="1"/>
</dbReference>
<evidence type="ECO:0000256" key="7">
    <source>
        <dbReference type="PROSITE-ProRule" id="PRU00118"/>
    </source>
</evidence>
<dbReference type="Gene3D" id="3.30.1140.32">
    <property type="entry name" value="Ribosomal protein S3, C-terminal domain"/>
    <property type="match status" value="1"/>
</dbReference>
<dbReference type="FunFam" id="3.30.300.20:FF:000001">
    <property type="entry name" value="30S ribosomal protein S3"/>
    <property type="match status" value="1"/>
</dbReference>
<sequence>MIEKMFVKQGLKKVQLHQYLKKELGRAGFTGFDMVKTPLVTRIIVNVSRPGLAIGKGGQNIRTLTETISKVYGVDNPQLEIKEIPTPDLDAKSVCDKMKNMIERGFAWRSVAFRTVQDIERAGAQGMEVILSGKLAGKGGRKKQVRFIKGYMKKVGDQTKLVDEAKVTTYPKVGAIGVTVRIIRPGVFFPDKVDVKQVFKDRKSVVANETKAVDATTPTTEKTPAVETTPVEAKTETKTEKKPRAKKAKAENTETKEAVAENVTPAHEGGHAA</sequence>
<dbReference type="InterPro" id="IPR005703">
    <property type="entry name" value="Ribosomal_uS3_euk/arc"/>
</dbReference>
<dbReference type="InterPro" id="IPR015946">
    <property type="entry name" value="KH_dom-like_a/b"/>
</dbReference>
<proteinExistence type="inferred from homology"/>
<keyword evidence="5" id="KW-0687">Ribonucleoprotein</keyword>
<gene>
    <name evidence="10" type="ORF">FJY86_00640</name>
</gene>
<evidence type="ECO:0000259" key="9">
    <source>
        <dbReference type="PROSITE" id="PS50823"/>
    </source>
</evidence>
<evidence type="ECO:0000256" key="8">
    <source>
        <dbReference type="SAM" id="MobiDB-lite"/>
    </source>
</evidence>
<dbReference type="InterPro" id="IPR004044">
    <property type="entry name" value="KH_dom_type_2"/>
</dbReference>
<protein>
    <recommendedName>
        <fullName evidence="6">30S ribosomal protein S3</fullName>
    </recommendedName>
</protein>
<evidence type="ECO:0000256" key="5">
    <source>
        <dbReference type="ARBA" id="ARBA00023274"/>
    </source>
</evidence>
<dbReference type="SUPFAM" id="SSF54821">
    <property type="entry name" value="Ribosomal protein S3 C-terminal domain"/>
    <property type="match status" value="1"/>
</dbReference>